<evidence type="ECO:0000313" key="2">
    <source>
        <dbReference type="Proteomes" id="UP000051166"/>
    </source>
</evidence>
<dbReference type="Gene3D" id="3.40.50.360">
    <property type="match status" value="1"/>
</dbReference>
<sequence>MKGVNMTNEKSAQPTLHIVYISIEGNTRAFVQKMQKYAQEMHAQNARNRLVTLDEVSEASAPLEIQGPFAVFVPTYLGGGNGINNGNNEILTTELYDTLTDFDNYKNCYGVVGSGNRNFNAQFGLTAKQYAAHFGFPLLDLFELRGTPKDVQKVYAHLNTRQTEFEQALKTD</sequence>
<protein>
    <submittedName>
        <fullName evidence="1">Flavoprotein NrdI</fullName>
    </submittedName>
</protein>
<proteinExistence type="predicted"/>
<gene>
    <name evidence="1" type="ORF">FD50_GL001605</name>
</gene>
<dbReference type="SUPFAM" id="SSF52218">
    <property type="entry name" value="Flavoproteins"/>
    <property type="match status" value="1"/>
</dbReference>
<dbReference type="STRING" id="1423801.FD50_GL001605"/>
<evidence type="ECO:0000313" key="1">
    <source>
        <dbReference type="EMBL" id="KRL97061.1"/>
    </source>
</evidence>
<reference evidence="1 2" key="1">
    <citation type="journal article" date="2015" name="Genome Announc.">
        <title>Expanding the biotechnology potential of lactobacilli through comparative genomics of 213 strains and associated genera.</title>
        <authorList>
            <person name="Sun Z."/>
            <person name="Harris H.M."/>
            <person name="McCann A."/>
            <person name="Guo C."/>
            <person name="Argimon S."/>
            <person name="Zhang W."/>
            <person name="Yang X."/>
            <person name="Jeffery I.B."/>
            <person name="Cooney J.C."/>
            <person name="Kagawa T.F."/>
            <person name="Liu W."/>
            <person name="Song Y."/>
            <person name="Salvetti E."/>
            <person name="Wrobel A."/>
            <person name="Rasinkangas P."/>
            <person name="Parkhill J."/>
            <person name="Rea M.C."/>
            <person name="O'Sullivan O."/>
            <person name="Ritari J."/>
            <person name="Douillard F.P."/>
            <person name="Paul Ross R."/>
            <person name="Yang R."/>
            <person name="Briner A.E."/>
            <person name="Felis G.E."/>
            <person name="de Vos W.M."/>
            <person name="Barrangou R."/>
            <person name="Klaenhammer T.R."/>
            <person name="Caufield P.W."/>
            <person name="Cui Y."/>
            <person name="Zhang H."/>
            <person name="O'Toole P.W."/>
        </authorList>
    </citation>
    <scope>NUCLEOTIDE SEQUENCE [LARGE SCALE GENOMIC DNA]</scope>
    <source>
        <strain evidence="1 2">DSM 16230</strain>
    </source>
</reference>
<dbReference type="InterPro" id="IPR004465">
    <property type="entry name" value="RNR_NrdI"/>
</dbReference>
<dbReference type="PANTHER" id="PTHR37297:SF1">
    <property type="entry name" value="PROTEIN NRDI"/>
    <property type="match status" value="1"/>
</dbReference>
<dbReference type="InterPro" id="IPR029039">
    <property type="entry name" value="Flavoprotein-like_sf"/>
</dbReference>
<dbReference type="PIRSF" id="PIRSF005087">
    <property type="entry name" value="NrdI"/>
    <property type="match status" value="1"/>
</dbReference>
<dbReference type="AlphaFoldDB" id="A0A0R1V2V6"/>
<dbReference type="PANTHER" id="PTHR37297">
    <property type="entry name" value="PROTEIN NRDI"/>
    <property type="match status" value="1"/>
</dbReference>
<keyword evidence="2" id="KW-1185">Reference proteome</keyword>
<comment type="caution">
    <text evidence="1">The sequence shown here is derived from an EMBL/GenBank/DDBJ whole genome shotgun (WGS) entry which is preliminary data.</text>
</comment>
<dbReference type="PATRIC" id="fig|1423801.4.peg.1643"/>
<dbReference type="EMBL" id="AZFQ01000053">
    <property type="protein sequence ID" value="KRL97061.1"/>
    <property type="molecule type" value="Genomic_DNA"/>
</dbReference>
<accession>A0A0R1V2V6</accession>
<dbReference type="Proteomes" id="UP000051166">
    <property type="component" value="Unassembled WGS sequence"/>
</dbReference>
<dbReference type="GO" id="GO:0010181">
    <property type="term" value="F:FMN binding"/>
    <property type="evidence" value="ECO:0007669"/>
    <property type="project" value="InterPro"/>
</dbReference>
<dbReference type="NCBIfam" id="NF002714">
    <property type="entry name" value="PRK02551.1"/>
    <property type="match status" value="1"/>
</dbReference>
<organism evidence="1 2">
    <name type="scientific">Liquorilactobacillus satsumensis DSM 16230 = JCM 12392</name>
    <dbReference type="NCBI Taxonomy" id="1423801"/>
    <lineage>
        <taxon>Bacteria</taxon>
        <taxon>Bacillati</taxon>
        <taxon>Bacillota</taxon>
        <taxon>Bacilli</taxon>
        <taxon>Lactobacillales</taxon>
        <taxon>Lactobacillaceae</taxon>
        <taxon>Liquorilactobacillus</taxon>
    </lineage>
</organism>
<name>A0A0R1V2V6_9LACO</name>
<dbReference type="Pfam" id="PF07972">
    <property type="entry name" value="Flavodoxin_NdrI"/>
    <property type="match status" value="1"/>
</dbReference>